<dbReference type="InterPro" id="IPR036282">
    <property type="entry name" value="Glutathione-S-Trfase_C_sf"/>
</dbReference>
<dbReference type="Pfam" id="PF02798">
    <property type="entry name" value="GST_N"/>
    <property type="match status" value="1"/>
</dbReference>
<dbReference type="GO" id="GO:0009407">
    <property type="term" value="P:toxin catabolic process"/>
    <property type="evidence" value="ECO:0007669"/>
    <property type="project" value="UniProtKB-ARBA"/>
</dbReference>
<keyword evidence="1" id="KW-0216">Detoxification</keyword>
<evidence type="ECO:0000259" key="6">
    <source>
        <dbReference type="Pfam" id="PF02798"/>
    </source>
</evidence>
<evidence type="ECO:0000256" key="4">
    <source>
        <dbReference type="ARBA" id="ARBA00047960"/>
    </source>
</evidence>
<dbReference type="SUPFAM" id="SSF52833">
    <property type="entry name" value="Thioredoxin-like"/>
    <property type="match status" value="1"/>
</dbReference>
<feature type="domain" description="Glutathione S-transferase C-terminal" evidence="7">
    <location>
        <begin position="120"/>
        <end position="205"/>
    </location>
</feature>
<dbReference type="CDD" id="cd03185">
    <property type="entry name" value="GST_C_Tau"/>
    <property type="match status" value="1"/>
</dbReference>
<dbReference type="InterPro" id="IPR045073">
    <property type="entry name" value="Omega/Tau-like"/>
</dbReference>
<dbReference type="GO" id="GO:0005829">
    <property type="term" value="C:cytosol"/>
    <property type="evidence" value="ECO:0007669"/>
    <property type="project" value="UniProtKB-SubCell"/>
</dbReference>
<dbReference type="Gene3D" id="1.20.1050.10">
    <property type="match status" value="1"/>
</dbReference>
<dbReference type="Gene3D" id="3.40.30.10">
    <property type="entry name" value="Glutaredoxin"/>
    <property type="match status" value="1"/>
</dbReference>
<sequence>MAGSNDVKLLGSRRSPFVSRVKFALHLKSVDHEFIMENTQAKSELLLKSNPIHKKIPVLIHNDKPICESLVIVQYVDEAFPDGPTILPSDPYDRSTARFWAAYIDDNWFPVFRSLADVRDEESKAAVLEKITEGLVLLEDFFRKSSNGKGFFGGDRLGYIDIVLGCYLSGIKATEIHFDMKILDETKTPALAQWAHKFISHDAVKGTLPEPEELLPLLKMITAAKAAASESEASK</sequence>
<dbReference type="PANTHER" id="PTHR11260">
    <property type="entry name" value="GLUTATHIONE S-TRANSFERASE, GST, SUPERFAMILY, GST DOMAIN CONTAINING"/>
    <property type="match status" value="1"/>
</dbReference>
<dbReference type="GO" id="GO:0004364">
    <property type="term" value="F:glutathione transferase activity"/>
    <property type="evidence" value="ECO:0007669"/>
    <property type="project" value="UniProtKB-UniRule"/>
</dbReference>
<dbReference type="FunFam" id="1.20.1050.10:FF:000016">
    <property type="entry name" value="Glutathione S-transferase U9"/>
    <property type="match status" value="1"/>
</dbReference>
<gene>
    <name evidence="8" type="ORF">OLC1_LOCUS4348</name>
</gene>
<comment type="function">
    <text evidence="5">Is involved in the conjugation of reduced glutathione to a wide number of exogenous and endogenous hydrophobic electrophiles.</text>
</comment>
<evidence type="ECO:0000313" key="9">
    <source>
        <dbReference type="Proteomes" id="UP001161247"/>
    </source>
</evidence>
<accession>A0AAV1CBJ1</accession>
<dbReference type="InterPro" id="IPR004046">
    <property type="entry name" value="GST_C"/>
</dbReference>
<dbReference type="SFLD" id="SFLDG01152">
    <property type="entry name" value="Main.3:_Omega-_and_Tau-like"/>
    <property type="match status" value="1"/>
</dbReference>
<name>A0AAV1CBJ1_OLDCO</name>
<dbReference type="PANTHER" id="PTHR11260:SF615">
    <property type="entry name" value="GLUTATHIONE S-TRANSFERASE U17"/>
    <property type="match status" value="1"/>
</dbReference>
<dbReference type="InterPro" id="IPR045074">
    <property type="entry name" value="GST_C_Tau"/>
</dbReference>
<dbReference type="SFLD" id="SFLDS00019">
    <property type="entry name" value="Glutathione_Transferase_(cytos"/>
    <property type="match status" value="1"/>
</dbReference>
<dbReference type="Proteomes" id="UP001161247">
    <property type="component" value="Chromosome 2"/>
</dbReference>
<dbReference type="GO" id="GO:0006749">
    <property type="term" value="P:glutathione metabolic process"/>
    <property type="evidence" value="ECO:0007669"/>
    <property type="project" value="InterPro"/>
</dbReference>
<dbReference type="SUPFAM" id="SSF47616">
    <property type="entry name" value="GST C-terminal domain-like"/>
    <property type="match status" value="1"/>
</dbReference>
<proteinExistence type="inferred from homology"/>
<keyword evidence="9" id="KW-1185">Reference proteome</keyword>
<evidence type="ECO:0000256" key="5">
    <source>
        <dbReference type="RuleBase" id="RU369102"/>
    </source>
</evidence>
<comment type="subcellular location">
    <subcellularLocation>
        <location evidence="5">Cytoplasm</location>
        <location evidence="5">Cytosol</location>
    </subcellularLocation>
</comment>
<dbReference type="CDD" id="cd03058">
    <property type="entry name" value="GST_N_Tau"/>
    <property type="match status" value="1"/>
</dbReference>
<evidence type="ECO:0000259" key="7">
    <source>
        <dbReference type="Pfam" id="PF14497"/>
    </source>
</evidence>
<keyword evidence="5" id="KW-0963">Cytoplasm</keyword>
<evidence type="ECO:0000256" key="3">
    <source>
        <dbReference type="ARBA" id="ARBA00025743"/>
    </source>
</evidence>
<dbReference type="EC" id="2.5.1.18" evidence="5"/>
<dbReference type="InterPro" id="IPR036249">
    <property type="entry name" value="Thioredoxin-like_sf"/>
</dbReference>
<protein>
    <recommendedName>
        <fullName evidence="5">Glutathione S-transferase</fullName>
        <ecNumber evidence="5">2.5.1.18</ecNumber>
    </recommendedName>
</protein>
<dbReference type="AlphaFoldDB" id="A0AAV1CBJ1"/>
<comment type="catalytic activity">
    <reaction evidence="4 5">
        <text>RX + glutathione = an S-substituted glutathione + a halide anion + H(+)</text>
        <dbReference type="Rhea" id="RHEA:16437"/>
        <dbReference type="ChEBI" id="CHEBI:15378"/>
        <dbReference type="ChEBI" id="CHEBI:16042"/>
        <dbReference type="ChEBI" id="CHEBI:17792"/>
        <dbReference type="ChEBI" id="CHEBI:57925"/>
        <dbReference type="ChEBI" id="CHEBI:90779"/>
        <dbReference type="EC" id="2.5.1.18"/>
    </reaction>
</comment>
<dbReference type="SFLD" id="SFLDG00358">
    <property type="entry name" value="Main_(cytGST)"/>
    <property type="match status" value="1"/>
</dbReference>
<dbReference type="EMBL" id="OX459119">
    <property type="protein sequence ID" value="CAI9092767.1"/>
    <property type="molecule type" value="Genomic_DNA"/>
</dbReference>
<dbReference type="InterPro" id="IPR040079">
    <property type="entry name" value="Glutathione_S-Trfase"/>
</dbReference>
<organism evidence="8 9">
    <name type="scientific">Oldenlandia corymbosa var. corymbosa</name>
    <dbReference type="NCBI Taxonomy" id="529605"/>
    <lineage>
        <taxon>Eukaryota</taxon>
        <taxon>Viridiplantae</taxon>
        <taxon>Streptophyta</taxon>
        <taxon>Embryophyta</taxon>
        <taxon>Tracheophyta</taxon>
        <taxon>Spermatophyta</taxon>
        <taxon>Magnoliopsida</taxon>
        <taxon>eudicotyledons</taxon>
        <taxon>Gunneridae</taxon>
        <taxon>Pentapetalae</taxon>
        <taxon>asterids</taxon>
        <taxon>lamiids</taxon>
        <taxon>Gentianales</taxon>
        <taxon>Rubiaceae</taxon>
        <taxon>Rubioideae</taxon>
        <taxon>Spermacoceae</taxon>
        <taxon>Hedyotis-Oldenlandia complex</taxon>
        <taxon>Oldenlandia</taxon>
    </lineage>
</organism>
<evidence type="ECO:0000256" key="2">
    <source>
        <dbReference type="ARBA" id="ARBA00022679"/>
    </source>
</evidence>
<evidence type="ECO:0000256" key="1">
    <source>
        <dbReference type="ARBA" id="ARBA00022575"/>
    </source>
</evidence>
<keyword evidence="2 5" id="KW-0808">Transferase</keyword>
<dbReference type="FunFam" id="3.40.30.10:FF:000044">
    <property type="entry name" value="Glutathione S-transferase GSTU6"/>
    <property type="match status" value="1"/>
</dbReference>
<dbReference type="Pfam" id="PF14497">
    <property type="entry name" value="GST_C_3"/>
    <property type="match status" value="1"/>
</dbReference>
<reference evidence="8" key="1">
    <citation type="submission" date="2023-03" db="EMBL/GenBank/DDBJ databases">
        <authorList>
            <person name="Julca I."/>
        </authorList>
    </citation>
    <scope>NUCLEOTIDE SEQUENCE</scope>
</reference>
<dbReference type="InterPro" id="IPR004045">
    <property type="entry name" value="Glutathione_S-Trfase_N"/>
</dbReference>
<feature type="domain" description="GST N-terminal" evidence="6">
    <location>
        <begin position="7"/>
        <end position="78"/>
    </location>
</feature>
<comment type="similarity">
    <text evidence="3">Belongs to the GST superfamily. Tau family.</text>
</comment>
<evidence type="ECO:0000313" key="8">
    <source>
        <dbReference type="EMBL" id="CAI9092767.1"/>
    </source>
</evidence>